<evidence type="ECO:0000256" key="5">
    <source>
        <dbReference type="ARBA" id="ARBA00023080"/>
    </source>
</evidence>
<dbReference type="GO" id="GO:0009117">
    <property type="term" value="P:nucleotide metabolic process"/>
    <property type="evidence" value="ECO:0007669"/>
    <property type="project" value="UniProtKB-KW"/>
</dbReference>
<dbReference type="GO" id="GO:0036221">
    <property type="term" value="F:UTP diphosphatase activity"/>
    <property type="evidence" value="ECO:0007669"/>
    <property type="project" value="RHEA"/>
</dbReference>
<dbReference type="CDD" id="cd00555">
    <property type="entry name" value="Maf"/>
    <property type="match status" value="1"/>
</dbReference>
<dbReference type="RefSeq" id="WP_107585084.1">
    <property type="nucleotide sequence ID" value="NZ_PZJJ01000015.1"/>
</dbReference>
<dbReference type="EC" id="3.6.1.9" evidence="6"/>
<accession>A0A2T4U5J0</accession>
<organism evidence="7 8">
    <name type="scientific">Alkalicoccus saliphilus</name>
    <dbReference type="NCBI Taxonomy" id="200989"/>
    <lineage>
        <taxon>Bacteria</taxon>
        <taxon>Bacillati</taxon>
        <taxon>Bacillota</taxon>
        <taxon>Bacilli</taxon>
        <taxon>Bacillales</taxon>
        <taxon>Bacillaceae</taxon>
        <taxon>Alkalicoccus</taxon>
    </lineage>
</organism>
<evidence type="ECO:0000256" key="2">
    <source>
        <dbReference type="ARBA" id="ARBA00004496"/>
    </source>
</evidence>
<dbReference type="EMBL" id="PZJJ01000015">
    <property type="protein sequence ID" value="PTL38672.1"/>
    <property type="molecule type" value="Genomic_DNA"/>
</dbReference>
<comment type="caution">
    <text evidence="7">The sequence shown here is derived from an EMBL/GenBank/DDBJ whole genome shotgun (WGS) entry which is preliminary data.</text>
</comment>
<feature type="site" description="Important for substrate specificity" evidence="6">
    <location>
        <position position="12"/>
    </location>
</feature>
<protein>
    <recommendedName>
        <fullName evidence="6">dTTP/UTP pyrophosphatase</fullName>
        <shortName evidence="6">dTTPase/UTPase</shortName>
        <ecNumber evidence="6">3.6.1.9</ecNumber>
    </recommendedName>
    <alternativeName>
        <fullName evidence="6">Nucleoside triphosphate pyrophosphatase</fullName>
    </alternativeName>
    <alternativeName>
        <fullName evidence="6">Nucleotide pyrophosphatase</fullName>
        <shortName evidence="6">Nucleotide PPase</shortName>
    </alternativeName>
</protein>
<comment type="subcellular location">
    <subcellularLocation>
        <location evidence="2 6">Cytoplasm</location>
    </subcellularLocation>
</comment>
<dbReference type="FunFam" id="3.90.950.10:FF:000005">
    <property type="entry name" value="7-methyl-GTP pyrophosphatase"/>
    <property type="match status" value="1"/>
</dbReference>
<dbReference type="InterPro" id="IPR003697">
    <property type="entry name" value="Maf-like"/>
</dbReference>
<dbReference type="PANTHER" id="PTHR43213:SF5">
    <property type="entry name" value="BIFUNCTIONAL DTTP_UTP PYROPHOSPHATASE_METHYLTRANSFERASE PROTEIN-RELATED"/>
    <property type="match status" value="1"/>
</dbReference>
<comment type="function">
    <text evidence="6">Nucleoside triphosphate pyrophosphatase that hydrolyzes dTTP and UTP. May have a dual role in cell division arrest and in preventing the incorporation of modified nucleotides into cellular nucleic acids.</text>
</comment>
<evidence type="ECO:0000256" key="1">
    <source>
        <dbReference type="ARBA" id="ARBA00001968"/>
    </source>
</evidence>
<reference evidence="7 8" key="1">
    <citation type="submission" date="2018-03" db="EMBL/GenBank/DDBJ databases">
        <title>Alkalicoccus saliphilus sp. nov., isolated from a mineral pool.</title>
        <authorList>
            <person name="Zhao B."/>
        </authorList>
    </citation>
    <scope>NUCLEOTIDE SEQUENCE [LARGE SCALE GENOMIC DNA]</scope>
    <source>
        <strain evidence="7 8">6AG</strain>
    </source>
</reference>
<evidence type="ECO:0000256" key="3">
    <source>
        <dbReference type="ARBA" id="ARBA00022490"/>
    </source>
</evidence>
<comment type="cofactor">
    <cofactor evidence="1 6">
        <name>a divalent metal cation</name>
        <dbReference type="ChEBI" id="CHEBI:60240"/>
    </cofactor>
</comment>
<evidence type="ECO:0000313" key="7">
    <source>
        <dbReference type="EMBL" id="PTL38672.1"/>
    </source>
</evidence>
<comment type="similarity">
    <text evidence="6">Belongs to the Maf family. YhdE subfamily.</text>
</comment>
<keyword evidence="4 6" id="KW-0378">Hydrolase</keyword>
<comment type="catalytic activity">
    <reaction evidence="6">
        <text>dTTP + H2O = dTMP + diphosphate + H(+)</text>
        <dbReference type="Rhea" id="RHEA:28534"/>
        <dbReference type="ChEBI" id="CHEBI:15377"/>
        <dbReference type="ChEBI" id="CHEBI:15378"/>
        <dbReference type="ChEBI" id="CHEBI:33019"/>
        <dbReference type="ChEBI" id="CHEBI:37568"/>
        <dbReference type="ChEBI" id="CHEBI:63528"/>
        <dbReference type="EC" id="3.6.1.9"/>
    </reaction>
</comment>
<sequence length="187" mass="20551">MKSLILASQSPRRRELLEQVGLRFTVHPSTIEEQVEEEMTPEALVQELARQKAADVYSHYPEDIVLGADTLVAVDGEVLGKPRSEEEAAEMLHKLSGKTHQVHTGTAIISEQGETVFAETVHVTFYPLTESEIDTYIQSKEPEDKAGAYGIQGLGAVLVERIEGDYFSIVGLPVARVVRVLKKHGSG</sequence>
<dbReference type="HAMAP" id="MF_00528">
    <property type="entry name" value="Maf"/>
    <property type="match status" value="1"/>
</dbReference>
<dbReference type="NCBIfam" id="TIGR00172">
    <property type="entry name" value="maf"/>
    <property type="match status" value="1"/>
</dbReference>
<evidence type="ECO:0000313" key="8">
    <source>
        <dbReference type="Proteomes" id="UP000240509"/>
    </source>
</evidence>
<keyword evidence="8" id="KW-1185">Reference proteome</keyword>
<feature type="site" description="Important for substrate specificity" evidence="6">
    <location>
        <position position="70"/>
    </location>
</feature>
<evidence type="ECO:0000256" key="4">
    <source>
        <dbReference type="ARBA" id="ARBA00022801"/>
    </source>
</evidence>
<dbReference type="Proteomes" id="UP000240509">
    <property type="component" value="Unassembled WGS sequence"/>
</dbReference>
<keyword evidence="5 6" id="KW-0546">Nucleotide metabolism</keyword>
<dbReference type="InterPro" id="IPR029001">
    <property type="entry name" value="ITPase-like_fam"/>
</dbReference>
<gene>
    <name evidence="7" type="ORF">C6Y45_09970</name>
</gene>
<feature type="site" description="Important for substrate specificity" evidence="6">
    <location>
        <position position="152"/>
    </location>
</feature>
<dbReference type="Gene3D" id="3.90.950.10">
    <property type="match status" value="1"/>
</dbReference>
<comment type="catalytic activity">
    <reaction evidence="6">
        <text>UTP + H2O = UMP + diphosphate + H(+)</text>
        <dbReference type="Rhea" id="RHEA:29395"/>
        <dbReference type="ChEBI" id="CHEBI:15377"/>
        <dbReference type="ChEBI" id="CHEBI:15378"/>
        <dbReference type="ChEBI" id="CHEBI:33019"/>
        <dbReference type="ChEBI" id="CHEBI:46398"/>
        <dbReference type="ChEBI" id="CHEBI:57865"/>
        <dbReference type="EC" id="3.6.1.9"/>
    </reaction>
</comment>
<keyword evidence="3 6" id="KW-0963">Cytoplasm</keyword>
<dbReference type="GO" id="GO:0036218">
    <property type="term" value="F:dTTP diphosphatase activity"/>
    <property type="evidence" value="ECO:0007669"/>
    <property type="project" value="RHEA"/>
</dbReference>
<dbReference type="PANTHER" id="PTHR43213">
    <property type="entry name" value="BIFUNCTIONAL DTTP/UTP PYROPHOSPHATASE/METHYLTRANSFERASE PROTEIN-RELATED"/>
    <property type="match status" value="1"/>
</dbReference>
<dbReference type="SUPFAM" id="SSF52972">
    <property type="entry name" value="ITPase-like"/>
    <property type="match status" value="1"/>
</dbReference>
<dbReference type="OrthoDB" id="9807767at2"/>
<feature type="active site" description="Proton acceptor" evidence="6">
    <location>
        <position position="69"/>
    </location>
</feature>
<proteinExistence type="inferred from homology"/>
<dbReference type="GO" id="GO:0005737">
    <property type="term" value="C:cytoplasm"/>
    <property type="evidence" value="ECO:0007669"/>
    <property type="project" value="UniProtKB-SubCell"/>
</dbReference>
<evidence type="ECO:0000256" key="6">
    <source>
        <dbReference type="HAMAP-Rule" id="MF_00528"/>
    </source>
</evidence>
<name>A0A2T4U5J0_9BACI</name>
<dbReference type="PIRSF" id="PIRSF006305">
    <property type="entry name" value="Maf"/>
    <property type="match status" value="1"/>
</dbReference>
<dbReference type="AlphaFoldDB" id="A0A2T4U5J0"/>
<comment type="caution">
    <text evidence="6">Lacks conserved residue(s) required for the propagation of feature annotation.</text>
</comment>
<dbReference type="Pfam" id="PF02545">
    <property type="entry name" value="Maf"/>
    <property type="match status" value="1"/>
</dbReference>